<evidence type="ECO:0000313" key="1">
    <source>
        <dbReference type="EMBL" id="DAD99345.1"/>
    </source>
</evidence>
<accession>A0A8S5NX59</accession>
<organism evidence="1">
    <name type="scientific">Caudovirales sp. ct0FJ5</name>
    <dbReference type="NCBI Taxonomy" id="2825755"/>
    <lineage>
        <taxon>Viruses</taxon>
        <taxon>Duplodnaviria</taxon>
        <taxon>Heunggongvirae</taxon>
        <taxon>Uroviricota</taxon>
        <taxon>Caudoviricetes</taxon>
    </lineage>
</organism>
<dbReference type="EMBL" id="BK015281">
    <property type="protein sequence ID" value="DAD99345.1"/>
    <property type="molecule type" value="Genomic_DNA"/>
</dbReference>
<dbReference type="Gene3D" id="3.10.450.40">
    <property type="match status" value="1"/>
</dbReference>
<reference evidence="1" key="1">
    <citation type="journal article" date="2021" name="Proc. Natl. Acad. Sci. U.S.A.">
        <title>A Catalog of Tens of Thousands of Viruses from Human Metagenomes Reveals Hidden Associations with Chronic Diseases.</title>
        <authorList>
            <person name="Tisza M.J."/>
            <person name="Buck C.B."/>
        </authorList>
    </citation>
    <scope>NUCLEOTIDE SEQUENCE</scope>
    <source>
        <strain evidence="1">Ct0FJ5</strain>
    </source>
</reference>
<dbReference type="SUPFAM" id="SSF160719">
    <property type="entry name" value="gpW/gp25-like"/>
    <property type="match status" value="1"/>
</dbReference>
<proteinExistence type="predicted"/>
<protein>
    <submittedName>
        <fullName evidence="1">Baseplate assembly protein</fullName>
    </submittedName>
</protein>
<sequence>MAEIAQNIRTLLSTHVFSVPLDRRLGISWGAVDEPLDGSTESVLLEELFNAIQDYEPRVIIRSIDFEYDTDEQRLTPIVDVSIKGSDDS</sequence>
<name>A0A8S5NX59_9CAUD</name>